<keyword evidence="2" id="KW-1185">Reference proteome</keyword>
<proteinExistence type="predicted"/>
<accession>A0A8J7MAQ3</accession>
<dbReference type="AlphaFoldDB" id="A0A8J7MAQ3"/>
<evidence type="ECO:0000313" key="1">
    <source>
        <dbReference type="EMBL" id="MBK1789578.1"/>
    </source>
</evidence>
<dbReference type="Proteomes" id="UP000624703">
    <property type="component" value="Unassembled WGS sequence"/>
</dbReference>
<protein>
    <submittedName>
        <fullName evidence="1">Uncharacterized protein</fullName>
    </submittedName>
</protein>
<comment type="caution">
    <text evidence="1">The sequence shown here is derived from an EMBL/GenBank/DDBJ whole genome shotgun (WGS) entry which is preliminary data.</text>
</comment>
<dbReference type="EMBL" id="JAENIM010000007">
    <property type="protein sequence ID" value="MBK1789578.1"/>
    <property type="molecule type" value="Genomic_DNA"/>
</dbReference>
<reference evidence="1" key="1">
    <citation type="submission" date="2021-01" db="EMBL/GenBank/DDBJ databases">
        <title>Modified the classification status of verrucomicrobia.</title>
        <authorList>
            <person name="Feng X."/>
        </authorList>
    </citation>
    <scope>NUCLEOTIDE SEQUENCE</scope>
    <source>
        <strain evidence="1">_KCTC 22039</strain>
    </source>
</reference>
<dbReference type="InterPro" id="IPR035406">
    <property type="entry name" value="DUF5412"/>
</dbReference>
<sequence length="137" mass="14988">MKKIILRMFIILLILLASSFILLSICDRDLCENEIISQSRSPSGAYVVYVYQRACGATVGHSTHISIFPKARQLNDNDTGNIYIVGSSAGDAGIELRWLSDSSLLVSRKAGLSEYKAESNWGASFLGKVEYAHADGK</sequence>
<dbReference type="RefSeq" id="WP_200309551.1">
    <property type="nucleotide sequence ID" value="NZ_JAENIM010000007.1"/>
</dbReference>
<name>A0A8J7MAQ3_9BACT</name>
<organism evidence="1 2">
    <name type="scientific">Persicirhabdus sediminis</name>
    <dbReference type="NCBI Taxonomy" id="454144"/>
    <lineage>
        <taxon>Bacteria</taxon>
        <taxon>Pseudomonadati</taxon>
        <taxon>Verrucomicrobiota</taxon>
        <taxon>Verrucomicrobiia</taxon>
        <taxon>Verrucomicrobiales</taxon>
        <taxon>Verrucomicrobiaceae</taxon>
        <taxon>Persicirhabdus</taxon>
    </lineage>
</organism>
<gene>
    <name evidence="1" type="ORF">JIN82_00265</name>
</gene>
<evidence type="ECO:0000313" key="2">
    <source>
        <dbReference type="Proteomes" id="UP000624703"/>
    </source>
</evidence>
<dbReference type="Pfam" id="PF17428">
    <property type="entry name" value="DUF5412"/>
    <property type="match status" value="1"/>
</dbReference>